<evidence type="ECO:0000256" key="2">
    <source>
        <dbReference type="SAM" id="Phobius"/>
    </source>
</evidence>
<accession>A0A1Y1Y389</accession>
<feature type="transmembrane region" description="Helical" evidence="2">
    <location>
        <begin position="170"/>
        <end position="195"/>
    </location>
</feature>
<feature type="transmembrane region" description="Helical" evidence="2">
    <location>
        <begin position="12"/>
        <end position="29"/>
    </location>
</feature>
<gene>
    <name evidence="3" type="ORF">BCR34DRAFT_258127</name>
</gene>
<keyword evidence="2" id="KW-1133">Transmembrane helix</keyword>
<protein>
    <submittedName>
        <fullName evidence="3">Ca2+ regulator and membrane fusion protein Fig1-domain-containing protein</fullName>
    </submittedName>
</protein>
<feature type="region of interest" description="Disordered" evidence="1">
    <location>
        <begin position="246"/>
        <end position="293"/>
    </location>
</feature>
<dbReference type="Pfam" id="PF12351">
    <property type="entry name" value="Fig1"/>
    <property type="match status" value="1"/>
</dbReference>
<dbReference type="OrthoDB" id="3524679at2759"/>
<evidence type="ECO:0000256" key="1">
    <source>
        <dbReference type="SAM" id="MobiDB-lite"/>
    </source>
</evidence>
<comment type="caution">
    <text evidence="3">The sequence shown here is derived from an EMBL/GenBank/DDBJ whole genome shotgun (WGS) entry which is preliminary data.</text>
</comment>
<evidence type="ECO:0000313" key="4">
    <source>
        <dbReference type="Proteomes" id="UP000193144"/>
    </source>
</evidence>
<name>A0A1Y1Y389_9PLEO</name>
<dbReference type="GO" id="GO:0016020">
    <property type="term" value="C:membrane"/>
    <property type="evidence" value="ECO:0007669"/>
    <property type="project" value="InterPro"/>
</dbReference>
<reference evidence="3 4" key="1">
    <citation type="submission" date="2016-07" db="EMBL/GenBank/DDBJ databases">
        <title>Pervasive Adenine N6-methylation of Active Genes in Fungi.</title>
        <authorList>
            <consortium name="DOE Joint Genome Institute"/>
            <person name="Mondo S.J."/>
            <person name="Dannebaum R.O."/>
            <person name="Kuo R.C."/>
            <person name="Labutti K."/>
            <person name="Haridas S."/>
            <person name="Kuo A."/>
            <person name="Salamov A."/>
            <person name="Ahrendt S.R."/>
            <person name="Lipzen A."/>
            <person name="Sullivan W."/>
            <person name="Andreopoulos W.B."/>
            <person name="Clum A."/>
            <person name="Lindquist E."/>
            <person name="Daum C."/>
            <person name="Ramamoorthy G.K."/>
            <person name="Gryganskyi A."/>
            <person name="Culley D."/>
            <person name="Magnuson J.K."/>
            <person name="James T.Y."/>
            <person name="O'Malley M.A."/>
            <person name="Stajich J.E."/>
            <person name="Spatafora J.W."/>
            <person name="Visel A."/>
            <person name="Grigoriev I.V."/>
        </authorList>
    </citation>
    <scope>NUCLEOTIDE SEQUENCE [LARGE SCALE GENOMIC DNA]</scope>
    <source>
        <strain evidence="3 4">CBS 115471</strain>
    </source>
</reference>
<feature type="compositionally biased region" description="Polar residues" evidence="1">
    <location>
        <begin position="246"/>
        <end position="264"/>
    </location>
</feature>
<evidence type="ECO:0000313" key="3">
    <source>
        <dbReference type="EMBL" id="ORX92463.1"/>
    </source>
</evidence>
<organism evidence="3 4">
    <name type="scientific">Clohesyomyces aquaticus</name>
    <dbReference type="NCBI Taxonomy" id="1231657"/>
    <lineage>
        <taxon>Eukaryota</taxon>
        <taxon>Fungi</taxon>
        <taxon>Dikarya</taxon>
        <taxon>Ascomycota</taxon>
        <taxon>Pezizomycotina</taxon>
        <taxon>Dothideomycetes</taxon>
        <taxon>Pleosporomycetidae</taxon>
        <taxon>Pleosporales</taxon>
        <taxon>Lindgomycetaceae</taxon>
        <taxon>Clohesyomyces</taxon>
    </lineage>
</organism>
<feature type="compositionally biased region" description="Pro residues" evidence="1">
    <location>
        <begin position="283"/>
        <end position="293"/>
    </location>
</feature>
<keyword evidence="4" id="KW-1185">Reference proteome</keyword>
<proteinExistence type="predicted"/>
<feature type="transmembrane region" description="Helical" evidence="2">
    <location>
        <begin position="215"/>
        <end position="235"/>
    </location>
</feature>
<dbReference type="Proteomes" id="UP000193144">
    <property type="component" value="Unassembled WGS sequence"/>
</dbReference>
<dbReference type="EMBL" id="MCFA01000391">
    <property type="protein sequence ID" value="ORX92463.1"/>
    <property type="molecule type" value="Genomic_DNA"/>
</dbReference>
<feature type="transmembrane region" description="Helical" evidence="2">
    <location>
        <begin position="121"/>
        <end position="142"/>
    </location>
</feature>
<dbReference type="InterPro" id="IPR033481">
    <property type="entry name" value="Dni1/Fig1"/>
</dbReference>
<dbReference type="AlphaFoldDB" id="A0A1Y1Y389"/>
<dbReference type="STRING" id="1231657.A0A1Y1Y389"/>
<sequence length="293" mass="31596">MGISDRMQNANYRLLTYLLPVPIILFYALPQTGCISNSPGIPNIFTMKLQDPRRSPDSTEIRLGYYGLCILQSDQFFCQSTSGKNTESFLNTAAAASNMSAQRLQVTREMVSAGLKLQSKYIIGLSNGAGVLFIFSLVFITLMKKDFKMPLAETNQIAVKRRSRLRQASLTTIWLSVAFALASAISIQQTINALAFITETNSVSMKITAGQTLIILQWLAFAFSVLFALGVAMMFPRQGGTILSTGSSKMAAQESGPSATSAASQLRALPPPPPSGANAVTKRPPPPPPPPGR</sequence>
<keyword evidence="2" id="KW-0812">Transmembrane</keyword>
<keyword evidence="2" id="KW-0472">Membrane</keyword>